<name>A0ABR0APV5_9CRUS</name>
<organism evidence="1 2">
    <name type="scientific">Daphnia magna</name>
    <dbReference type="NCBI Taxonomy" id="35525"/>
    <lineage>
        <taxon>Eukaryota</taxon>
        <taxon>Metazoa</taxon>
        <taxon>Ecdysozoa</taxon>
        <taxon>Arthropoda</taxon>
        <taxon>Crustacea</taxon>
        <taxon>Branchiopoda</taxon>
        <taxon>Diplostraca</taxon>
        <taxon>Cladocera</taxon>
        <taxon>Anomopoda</taxon>
        <taxon>Daphniidae</taxon>
        <taxon>Daphnia</taxon>
    </lineage>
</organism>
<evidence type="ECO:0000313" key="2">
    <source>
        <dbReference type="Proteomes" id="UP001234178"/>
    </source>
</evidence>
<dbReference type="Proteomes" id="UP001234178">
    <property type="component" value="Unassembled WGS sequence"/>
</dbReference>
<evidence type="ECO:0000313" key="1">
    <source>
        <dbReference type="EMBL" id="KAK4027124.1"/>
    </source>
</evidence>
<sequence length="73" mass="8411">MKRWINHAVERTRFLYPIDFSSYNPTGSGSPNPYSLWRPAVLYPFLRGEDIVLGSFQLILQEASLLNAKLQIL</sequence>
<gene>
    <name evidence="1" type="ORF">OUZ56_016139</name>
</gene>
<proteinExistence type="predicted"/>
<dbReference type="EMBL" id="JAOYFB010000038">
    <property type="protein sequence ID" value="KAK4027124.1"/>
    <property type="molecule type" value="Genomic_DNA"/>
</dbReference>
<keyword evidence="2" id="KW-1185">Reference proteome</keyword>
<protein>
    <submittedName>
        <fullName evidence="1">Uncharacterized protein</fullName>
    </submittedName>
</protein>
<accession>A0ABR0APV5</accession>
<reference evidence="1 2" key="1">
    <citation type="journal article" date="2023" name="Nucleic Acids Res.">
        <title>The hologenome of Daphnia magna reveals possible DNA methylation and microbiome-mediated evolution of the host genome.</title>
        <authorList>
            <person name="Chaturvedi A."/>
            <person name="Li X."/>
            <person name="Dhandapani V."/>
            <person name="Marshall H."/>
            <person name="Kissane S."/>
            <person name="Cuenca-Cambronero M."/>
            <person name="Asole G."/>
            <person name="Calvet F."/>
            <person name="Ruiz-Romero M."/>
            <person name="Marangio P."/>
            <person name="Guigo R."/>
            <person name="Rago D."/>
            <person name="Mirbahai L."/>
            <person name="Eastwood N."/>
            <person name="Colbourne J.K."/>
            <person name="Zhou J."/>
            <person name="Mallon E."/>
            <person name="Orsini L."/>
        </authorList>
    </citation>
    <scope>NUCLEOTIDE SEQUENCE [LARGE SCALE GENOMIC DNA]</scope>
    <source>
        <strain evidence="1">LRV0_1</strain>
    </source>
</reference>
<comment type="caution">
    <text evidence="1">The sequence shown here is derived from an EMBL/GenBank/DDBJ whole genome shotgun (WGS) entry which is preliminary data.</text>
</comment>